<gene>
    <name evidence="1" type="ORF">BDCG_16336</name>
</gene>
<sequence>MAVRGVRNRLDIDELISKRDNISLQGTATIITAAKEAGEEGDIIMKVMLLQLIDATVFIFNLAFLTVTEAATAS</sequence>
<dbReference type="Proteomes" id="UP000002039">
    <property type="component" value="Unassembled WGS sequence"/>
</dbReference>
<dbReference type="EMBL" id="EQ999973">
    <property type="protein sequence ID" value="OAS99824.1"/>
    <property type="molecule type" value="Genomic_DNA"/>
</dbReference>
<name>A0ABX2VRG4_AJEDR</name>
<proteinExistence type="predicted"/>
<accession>A0ABX2VRG4</accession>
<dbReference type="GeneID" id="69031228"/>
<reference evidence="2" key="1">
    <citation type="journal article" date="2015" name="PLoS Genet.">
        <title>The dynamic genome and transcriptome of the human fungal pathogen Blastomyces and close relative Emmonsia.</title>
        <authorList>
            <person name="Munoz J.F."/>
            <person name="Gauthier G.M."/>
            <person name="Desjardins C.A."/>
            <person name="Gallo J.E."/>
            <person name="Holder J."/>
            <person name="Sullivan T.D."/>
            <person name="Marty A.J."/>
            <person name="Carmen J.C."/>
            <person name="Chen Z."/>
            <person name="Ding L."/>
            <person name="Gujja S."/>
            <person name="Magrini V."/>
            <person name="Misas E."/>
            <person name="Mitreva M."/>
            <person name="Priest M."/>
            <person name="Saif S."/>
            <person name="Whiston E.A."/>
            <person name="Young S."/>
            <person name="Zeng Q."/>
            <person name="Goldman W.E."/>
            <person name="Mardis E.R."/>
            <person name="Taylor J.W."/>
            <person name="McEwen J.G."/>
            <person name="Clay O.K."/>
            <person name="Klein B.S."/>
            <person name="Cuomo C.A."/>
        </authorList>
    </citation>
    <scope>NUCLEOTIDE SEQUENCE [LARGE SCALE GENOMIC DNA]</scope>
    <source>
        <strain evidence="2">ER-3 / ATCC MYA-2586</strain>
    </source>
</reference>
<dbReference type="RefSeq" id="XP_045279552.1">
    <property type="nucleotide sequence ID" value="XM_045425586.1"/>
</dbReference>
<keyword evidence="2" id="KW-1185">Reference proteome</keyword>
<evidence type="ECO:0000313" key="1">
    <source>
        <dbReference type="EMBL" id="OAS99824.1"/>
    </source>
</evidence>
<organism evidence="1 2">
    <name type="scientific">Ajellomyces dermatitidis (strain ER-3 / ATCC MYA-2586)</name>
    <name type="common">Blastomyces dermatitidis</name>
    <dbReference type="NCBI Taxonomy" id="559297"/>
    <lineage>
        <taxon>Eukaryota</taxon>
        <taxon>Fungi</taxon>
        <taxon>Dikarya</taxon>
        <taxon>Ascomycota</taxon>
        <taxon>Pezizomycotina</taxon>
        <taxon>Eurotiomycetes</taxon>
        <taxon>Eurotiomycetidae</taxon>
        <taxon>Onygenales</taxon>
        <taxon>Ajellomycetaceae</taxon>
        <taxon>Blastomyces</taxon>
    </lineage>
</organism>
<protein>
    <submittedName>
        <fullName evidence="1">Uncharacterized protein</fullName>
    </submittedName>
</protein>
<evidence type="ECO:0000313" key="2">
    <source>
        <dbReference type="Proteomes" id="UP000002039"/>
    </source>
</evidence>